<protein>
    <submittedName>
        <fullName evidence="1">Uncharacterized protein</fullName>
    </submittedName>
</protein>
<accession>A0A2H0KBA8</accession>
<sequence length="91" mass="10591">MKPIQQKMNSSRHYTKIAESGGLGTLRQYAWHEGIWRINGTPHLVRFLGAEPMRRVSKHGWPRGWCLDEGLRDEKRIIRPERLKTLAVACL</sequence>
<organism evidence="1 2">
    <name type="scientific">Candidatus Taylorbacteria bacterium CG11_big_fil_rev_8_21_14_0_20_46_11</name>
    <dbReference type="NCBI Taxonomy" id="1975025"/>
    <lineage>
        <taxon>Bacteria</taxon>
        <taxon>Candidatus Tayloriibacteriota</taxon>
    </lineage>
</organism>
<gene>
    <name evidence="1" type="ORF">COV91_03635</name>
</gene>
<evidence type="ECO:0000313" key="1">
    <source>
        <dbReference type="EMBL" id="PIQ68519.1"/>
    </source>
</evidence>
<dbReference type="AlphaFoldDB" id="A0A2H0KBA8"/>
<comment type="caution">
    <text evidence="1">The sequence shown here is derived from an EMBL/GenBank/DDBJ whole genome shotgun (WGS) entry which is preliminary data.</text>
</comment>
<reference evidence="1 2" key="1">
    <citation type="submission" date="2017-09" db="EMBL/GenBank/DDBJ databases">
        <title>Depth-based differentiation of microbial function through sediment-hosted aquifers and enrichment of novel symbionts in the deep terrestrial subsurface.</title>
        <authorList>
            <person name="Probst A.J."/>
            <person name="Ladd B."/>
            <person name="Jarett J.K."/>
            <person name="Geller-Mcgrath D.E."/>
            <person name="Sieber C.M."/>
            <person name="Emerson J.B."/>
            <person name="Anantharaman K."/>
            <person name="Thomas B.C."/>
            <person name="Malmstrom R."/>
            <person name="Stieglmeier M."/>
            <person name="Klingl A."/>
            <person name="Woyke T."/>
            <person name="Ryan C.M."/>
            <person name="Banfield J.F."/>
        </authorList>
    </citation>
    <scope>NUCLEOTIDE SEQUENCE [LARGE SCALE GENOMIC DNA]</scope>
    <source>
        <strain evidence="1">CG11_big_fil_rev_8_21_14_0_20_46_11</strain>
    </source>
</reference>
<proteinExistence type="predicted"/>
<name>A0A2H0KBA8_9BACT</name>
<dbReference type="Proteomes" id="UP000229342">
    <property type="component" value="Unassembled WGS sequence"/>
</dbReference>
<dbReference type="EMBL" id="PCVG01000045">
    <property type="protein sequence ID" value="PIQ68519.1"/>
    <property type="molecule type" value="Genomic_DNA"/>
</dbReference>
<evidence type="ECO:0000313" key="2">
    <source>
        <dbReference type="Proteomes" id="UP000229342"/>
    </source>
</evidence>